<organism evidence="2 3">
    <name type="scientific">Candidatus Polarisedimenticola svalbardensis</name>
    <dbReference type="NCBI Taxonomy" id="2886004"/>
    <lineage>
        <taxon>Bacteria</taxon>
        <taxon>Pseudomonadati</taxon>
        <taxon>Acidobacteriota</taxon>
        <taxon>Candidatus Polarisedimenticolia</taxon>
        <taxon>Candidatus Polarisedimenticolales</taxon>
        <taxon>Candidatus Polarisedimenticolaceae</taxon>
        <taxon>Candidatus Polarisedimenticola</taxon>
    </lineage>
</organism>
<gene>
    <name evidence="2" type="ORF">IFK94_01445</name>
</gene>
<feature type="domain" description="VWFA" evidence="1">
    <location>
        <begin position="76"/>
        <end position="242"/>
    </location>
</feature>
<dbReference type="PANTHER" id="PTHR33608:SF6">
    <property type="entry name" value="BLL2464 PROTEIN"/>
    <property type="match status" value="1"/>
</dbReference>
<evidence type="ECO:0000259" key="1">
    <source>
        <dbReference type="SMART" id="SM00327"/>
    </source>
</evidence>
<dbReference type="Pfam" id="PF01882">
    <property type="entry name" value="DUF58"/>
    <property type="match status" value="1"/>
</dbReference>
<dbReference type="CDD" id="cd00198">
    <property type="entry name" value="vWFA"/>
    <property type="match status" value="1"/>
</dbReference>
<evidence type="ECO:0000313" key="3">
    <source>
        <dbReference type="Proteomes" id="UP000648239"/>
    </source>
</evidence>
<proteinExistence type="predicted"/>
<dbReference type="InterPro" id="IPR002881">
    <property type="entry name" value="DUF58"/>
</dbReference>
<name>A0A8J7CDG6_9BACT</name>
<accession>A0A8J7CDG6</accession>
<dbReference type="Proteomes" id="UP000648239">
    <property type="component" value="Unassembled WGS sequence"/>
</dbReference>
<dbReference type="InterPro" id="IPR036465">
    <property type="entry name" value="vWFA_dom_sf"/>
</dbReference>
<dbReference type="PANTHER" id="PTHR33608">
    <property type="entry name" value="BLL2464 PROTEIN"/>
    <property type="match status" value="1"/>
</dbReference>
<protein>
    <submittedName>
        <fullName evidence="2">DUF58 domain-containing protein</fullName>
    </submittedName>
</protein>
<comment type="caution">
    <text evidence="2">The sequence shown here is derived from an EMBL/GenBank/DDBJ whole genome shotgun (WGS) entry which is preliminary data.</text>
</comment>
<dbReference type="InterPro" id="IPR002035">
    <property type="entry name" value="VWF_A"/>
</dbReference>
<evidence type="ECO:0000313" key="2">
    <source>
        <dbReference type="EMBL" id="MBD3866764.1"/>
    </source>
</evidence>
<dbReference type="Gene3D" id="3.40.50.410">
    <property type="entry name" value="von Willebrand factor, type A domain"/>
    <property type="match status" value="1"/>
</dbReference>
<sequence length="296" mass="33457">MTPGELLRKVQRLEIRTRKLVNQSLAGSYHSVFRGRGMEFAEVREYQAGDDVRSIDWNVSARMQQPFVKKFTEERELTVVVAVDTSASGRFGTARSTKQELATEVSALLAFSAIRNNDRVGLLLFSDRIEHFVPPRKGREHALRVLRDLMASSPQGAGTDIAGAVTYLRNVLKKRAVVFLVSDFQDRSYDTVLRTVARKHDVVGIRVSDPRESELPSTGLVAVADPETGERRILDAGSSRVRSEYASWAERRELEIRETVRKSGIEMLELDTGEDYEKHLVRFFRTRARRAEAGGF</sequence>
<reference evidence="2 3" key="1">
    <citation type="submission" date="2020-08" db="EMBL/GenBank/DDBJ databases">
        <title>Acidobacteriota in marine sediments use diverse sulfur dissimilation pathways.</title>
        <authorList>
            <person name="Wasmund K."/>
        </authorList>
    </citation>
    <scope>NUCLEOTIDE SEQUENCE [LARGE SCALE GENOMIC DNA]</scope>
    <source>
        <strain evidence="2">MAG AM4</strain>
    </source>
</reference>
<dbReference type="SUPFAM" id="SSF53300">
    <property type="entry name" value="vWA-like"/>
    <property type="match status" value="1"/>
</dbReference>
<dbReference type="AlphaFoldDB" id="A0A8J7CDG6"/>
<dbReference type="EMBL" id="JACXWD010000002">
    <property type="protein sequence ID" value="MBD3866764.1"/>
    <property type="molecule type" value="Genomic_DNA"/>
</dbReference>
<dbReference type="SMART" id="SM00327">
    <property type="entry name" value="VWA"/>
    <property type="match status" value="1"/>
</dbReference>